<organism evidence="2 3">
    <name type="scientific">Halovulum marinum</name>
    <dbReference type="NCBI Taxonomy" id="2662447"/>
    <lineage>
        <taxon>Bacteria</taxon>
        <taxon>Pseudomonadati</taxon>
        <taxon>Pseudomonadota</taxon>
        <taxon>Alphaproteobacteria</taxon>
        <taxon>Rhodobacterales</taxon>
        <taxon>Paracoccaceae</taxon>
        <taxon>Halovulum</taxon>
    </lineage>
</organism>
<evidence type="ECO:0000313" key="2">
    <source>
        <dbReference type="EMBL" id="MSU89008.1"/>
    </source>
</evidence>
<keyword evidence="3" id="KW-1185">Reference proteome</keyword>
<keyword evidence="1" id="KW-0175">Coiled coil</keyword>
<dbReference type="RefSeq" id="WP_154445470.1">
    <property type="nucleotide sequence ID" value="NZ_WIND01000002.1"/>
</dbReference>
<feature type="coiled-coil region" evidence="1">
    <location>
        <begin position="1"/>
        <end position="28"/>
    </location>
</feature>
<accession>A0A6L5YXT3</accession>
<dbReference type="Proteomes" id="UP000474957">
    <property type="component" value="Unassembled WGS sequence"/>
</dbReference>
<protein>
    <submittedName>
        <fullName evidence="2">Phage tail tape measure protein</fullName>
    </submittedName>
</protein>
<dbReference type="EMBL" id="WIND01000002">
    <property type="protein sequence ID" value="MSU89008.1"/>
    <property type="molecule type" value="Genomic_DNA"/>
</dbReference>
<evidence type="ECO:0000313" key="3">
    <source>
        <dbReference type="Proteomes" id="UP000474957"/>
    </source>
</evidence>
<gene>
    <name evidence="2" type="ORF">GE300_05130</name>
</gene>
<comment type="caution">
    <text evidence="2">The sequence shown here is derived from an EMBL/GenBank/DDBJ whole genome shotgun (WGS) entry which is preliminary data.</text>
</comment>
<sequence length="219" mass="22419">MADLENDLARLEGTIQGLESSISGAESMTTAFRSEMEDVTSSMRTASRDASTLSRSLGTSLKRAMDDLILDGAKLSSVLGGVGRSMAGSVLSTAVKPVQDALGGAVVTGLNGLLGGVFANGSAFSSGRVRAFAKGGVVDGPTTFPMRGGTGLMGEAGPEAIMPLSRGPDGRLGVRTQGGGRPVQVTMNISTPDADSFRRSRTQIAAQLSRALGQGRRNQ</sequence>
<reference evidence="2 3" key="1">
    <citation type="submission" date="2019-10" db="EMBL/GenBank/DDBJ databases">
        <title>Cognatihalovulum marinum gen. nov. sp. nov., a new member of the family Rhodobacteraceae isolated from deep seawater of the Northwest Indian Ocean.</title>
        <authorList>
            <person name="Ruan C."/>
            <person name="Wang J."/>
            <person name="Zheng X."/>
            <person name="Song L."/>
            <person name="Zhu Y."/>
            <person name="Huang Y."/>
            <person name="Lu Z."/>
            <person name="Du W."/>
            <person name="Huang L."/>
            <person name="Dai X."/>
        </authorList>
    </citation>
    <scope>NUCLEOTIDE SEQUENCE [LARGE SCALE GENOMIC DNA]</scope>
    <source>
        <strain evidence="2 3">2CG4</strain>
    </source>
</reference>
<dbReference type="AlphaFoldDB" id="A0A6L5YXT3"/>
<evidence type="ECO:0000256" key="1">
    <source>
        <dbReference type="SAM" id="Coils"/>
    </source>
</evidence>
<proteinExistence type="predicted"/>
<name>A0A6L5YXT3_9RHOB</name>